<dbReference type="HOGENOM" id="CLU_031943_0_0_2"/>
<accession>J1ASW8</accession>
<dbReference type="InterPro" id="IPR013229">
    <property type="entry name" value="PEGA"/>
</dbReference>
<dbReference type="PATRIC" id="fig|28892.9.peg.2406"/>
<dbReference type="AlphaFoldDB" id="J1ASW8"/>
<keyword evidence="1" id="KW-0472">Membrane</keyword>
<dbReference type="Proteomes" id="UP000005095">
    <property type="component" value="Chromosome"/>
</dbReference>
<sequence>MKRILSGLILALLLLCPAALAETGNETQAIPTTNVTTVAPTTTAEPTKIPTTVATTPEPTAVTQAMTTAVTQAIVGGGTSWFDVYTNVDGAAIYFDGTYKGTTAQGILTVAWATTGTPPQTVTATKSGYSTAHESLPAVPAAGHHASVYLTLNPDTPQTGSLGLTSTPGGANIRINGVYYGTTPHTVSDLTPGTYQVSIDSPGYGTWTAPEDVVGGKITYVDAVLTANQQYGTLSISSVPTGAYITLDGVYKGPAPATIGGLTPGSHVVELNAPGYDEWSGRVTVYLGQVTSISETLTPSAQPSTGAISVGSTPASASVSVDGVYYGQTPQGNRLLVNSIAAGQHTVTVTLGGYGDYSKTVTVDAGQTATVDAVLNAAGSGSVAITSTPAGATVYFNNQPYGLTPVTVPDLGPGTFPVRLTYAGYQDWTGTAQVNAGATTPLSVQLVQATPTPEAAASPLLPALALIIGGVFVALRVRRE</sequence>
<proteinExistence type="predicted"/>
<evidence type="ECO:0000313" key="3">
    <source>
        <dbReference type="EMBL" id="EJG08168.1"/>
    </source>
</evidence>
<feature type="domain" description="PEGA" evidence="2">
    <location>
        <begin position="381"/>
        <end position="448"/>
    </location>
</feature>
<dbReference type="PANTHER" id="PTHR36194">
    <property type="entry name" value="S-LAYER-LIKE PROTEIN"/>
    <property type="match status" value="1"/>
</dbReference>
<feature type="domain" description="PEGA" evidence="2">
    <location>
        <begin position="306"/>
        <end position="376"/>
    </location>
</feature>
<protein>
    <submittedName>
        <fullName evidence="3">PEGA domain protein</fullName>
    </submittedName>
</protein>
<name>J1ASW8_9EURY</name>
<dbReference type="Pfam" id="PF08308">
    <property type="entry name" value="PEGA"/>
    <property type="match status" value="4"/>
</dbReference>
<feature type="transmembrane region" description="Helical" evidence="1">
    <location>
        <begin position="456"/>
        <end position="475"/>
    </location>
</feature>
<dbReference type="PANTHER" id="PTHR36194:SF1">
    <property type="entry name" value="S-LAYER-LIKE PROTEIN"/>
    <property type="match status" value="1"/>
</dbReference>
<gene>
    <name evidence="3" type="ORF">Metli_2227</name>
</gene>
<evidence type="ECO:0000256" key="1">
    <source>
        <dbReference type="SAM" id="Phobius"/>
    </source>
</evidence>
<keyword evidence="1" id="KW-0812">Transmembrane</keyword>
<dbReference type="SUPFAM" id="SSF49452">
    <property type="entry name" value="Starch-binding domain-like"/>
    <property type="match status" value="1"/>
</dbReference>
<keyword evidence="1" id="KW-1133">Transmembrane helix</keyword>
<dbReference type="EMBL" id="CM001555">
    <property type="protein sequence ID" value="EJG08168.1"/>
    <property type="molecule type" value="Genomic_DNA"/>
</dbReference>
<dbReference type="InterPro" id="IPR013784">
    <property type="entry name" value="Carb-bd-like_fold"/>
</dbReference>
<reference evidence="3 4" key="1">
    <citation type="submission" date="2011-08" db="EMBL/GenBank/DDBJ databases">
        <title>The complete genome of Methanofollis liminatans DSM 4140.</title>
        <authorList>
            <consortium name="US DOE Joint Genome Institute (JGI-PGF)"/>
            <person name="Lucas S."/>
            <person name="Han J."/>
            <person name="Lapidus A."/>
            <person name="Bruce D."/>
            <person name="Goodwin L."/>
            <person name="Pitluck S."/>
            <person name="Peters L."/>
            <person name="Kyrpides N."/>
            <person name="Mavromatis K."/>
            <person name="Ivanova N."/>
            <person name="Mikhailova N."/>
            <person name="Lu M."/>
            <person name="Detter J.C."/>
            <person name="Tapia R."/>
            <person name="Han C."/>
            <person name="Land M."/>
            <person name="Hauser L."/>
            <person name="Markowitz V."/>
            <person name="Cheng J.-F."/>
            <person name="Hugenholtz P."/>
            <person name="Woyke T."/>
            <person name="Wu D."/>
            <person name="Spring S."/>
            <person name="Schuler E."/>
            <person name="Brambilla E."/>
            <person name="Klenk H.-P."/>
            <person name="Eisen J.A."/>
        </authorList>
    </citation>
    <scope>NUCLEOTIDE SEQUENCE [LARGE SCALE GENOMIC DNA]</scope>
    <source>
        <strain evidence="3 4">DSM 4140</strain>
    </source>
</reference>
<evidence type="ECO:0000259" key="2">
    <source>
        <dbReference type="Pfam" id="PF08308"/>
    </source>
</evidence>
<dbReference type="GO" id="GO:0030246">
    <property type="term" value="F:carbohydrate binding"/>
    <property type="evidence" value="ECO:0007669"/>
    <property type="project" value="InterPro"/>
</dbReference>
<keyword evidence="4" id="KW-1185">Reference proteome</keyword>
<organism evidence="3 4">
    <name type="scientific">Methanofollis liminatans DSM 4140</name>
    <dbReference type="NCBI Taxonomy" id="28892"/>
    <lineage>
        <taxon>Archaea</taxon>
        <taxon>Methanobacteriati</taxon>
        <taxon>Methanobacteriota</taxon>
        <taxon>Stenosarchaea group</taxon>
        <taxon>Methanomicrobia</taxon>
        <taxon>Methanomicrobiales</taxon>
        <taxon>Methanomicrobiaceae</taxon>
        <taxon>Methanofollis</taxon>
    </lineage>
</organism>
<dbReference type="Gene3D" id="2.60.40.1120">
    <property type="entry name" value="Carboxypeptidase-like, regulatory domain"/>
    <property type="match status" value="1"/>
</dbReference>
<dbReference type="RefSeq" id="WP_004040457.1">
    <property type="nucleotide sequence ID" value="NZ_CM001555.1"/>
</dbReference>
<evidence type="ECO:0000313" key="4">
    <source>
        <dbReference type="Proteomes" id="UP000005095"/>
    </source>
</evidence>
<feature type="domain" description="PEGA" evidence="2">
    <location>
        <begin position="160"/>
        <end position="225"/>
    </location>
</feature>
<dbReference type="STRING" id="28892.Metli_2227"/>
<dbReference type="OrthoDB" id="95942at2157"/>
<feature type="domain" description="PEGA" evidence="2">
    <location>
        <begin position="232"/>
        <end position="299"/>
    </location>
</feature>